<dbReference type="Pfam" id="PF08393">
    <property type="entry name" value="DHC_N2"/>
    <property type="match status" value="1"/>
</dbReference>
<dbReference type="Pfam" id="PF12781">
    <property type="entry name" value="AAA_9"/>
    <property type="match status" value="1"/>
</dbReference>
<dbReference type="InterPro" id="IPR035699">
    <property type="entry name" value="AAA_6"/>
</dbReference>
<evidence type="ECO:0000256" key="7">
    <source>
        <dbReference type="ARBA" id="ARBA00022840"/>
    </source>
</evidence>
<feature type="domain" description="Dynein heavy chain 3 AAA+ lid" evidence="23">
    <location>
        <begin position="2443"/>
        <end position="2539"/>
    </location>
</feature>
<feature type="domain" description="Dynein heavy chain C-terminal" evidence="25">
    <location>
        <begin position="4079"/>
        <end position="4351"/>
    </location>
</feature>
<evidence type="ECO:0000259" key="18">
    <source>
        <dbReference type="Pfam" id="PF12774"/>
    </source>
</evidence>
<dbReference type="FunFam" id="3.40.50.300:FF:002141">
    <property type="entry name" value="Dynein heavy chain"/>
    <property type="match status" value="1"/>
</dbReference>
<dbReference type="Pfam" id="PF12775">
    <property type="entry name" value="AAA_7"/>
    <property type="match status" value="1"/>
</dbReference>
<evidence type="ECO:0000256" key="4">
    <source>
        <dbReference type="ARBA" id="ARBA00022701"/>
    </source>
</evidence>
<feature type="domain" description="Dynein heavy chain AAA 5 extension" evidence="22">
    <location>
        <begin position="2034"/>
        <end position="2217"/>
    </location>
</feature>
<evidence type="ECO:0000259" key="23">
    <source>
        <dbReference type="Pfam" id="PF17857"/>
    </source>
</evidence>
<evidence type="ECO:0000259" key="25">
    <source>
        <dbReference type="Pfam" id="PF18199"/>
    </source>
</evidence>
<accession>A0AAU9IZV3</accession>
<evidence type="ECO:0000256" key="1">
    <source>
        <dbReference type="ARBA" id="ARBA00004430"/>
    </source>
</evidence>
<dbReference type="GO" id="GO:0030286">
    <property type="term" value="C:dynein complex"/>
    <property type="evidence" value="ECO:0007669"/>
    <property type="project" value="UniProtKB-KW"/>
</dbReference>
<evidence type="ECO:0000256" key="14">
    <source>
        <dbReference type="SAM" id="Coils"/>
    </source>
</evidence>
<dbReference type="InterPro" id="IPR035706">
    <property type="entry name" value="AAA_9"/>
</dbReference>
<keyword evidence="8" id="KW-0243">Dynein</keyword>
<feature type="domain" description="Dynein heavy chain AAA lid" evidence="24">
    <location>
        <begin position="3900"/>
        <end position="4035"/>
    </location>
</feature>
<keyword evidence="5" id="KW-0677">Repeat</keyword>
<evidence type="ECO:0000259" key="19">
    <source>
        <dbReference type="Pfam" id="PF12777"/>
    </source>
</evidence>
<dbReference type="InterPro" id="IPR042228">
    <property type="entry name" value="Dynein_linker_3"/>
</dbReference>
<evidence type="ECO:0000256" key="3">
    <source>
        <dbReference type="ARBA" id="ARBA00022490"/>
    </source>
</evidence>
<dbReference type="InterPro" id="IPR027417">
    <property type="entry name" value="P-loop_NTPase"/>
</dbReference>
<dbReference type="PANTHER" id="PTHR45703:SF36">
    <property type="entry name" value="DYNEIN HEAVY CHAIN, CYTOPLASMIC"/>
    <property type="match status" value="1"/>
</dbReference>
<feature type="coiled-coil region" evidence="14">
    <location>
        <begin position="741"/>
        <end position="778"/>
    </location>
</feature>
<evidence type="ECO:0000256" key="10">
    <source>
        <dbReference type="ARBA" id="ARBA00023069"/>
    </source>
</evidence>
<feature type="domain" description="Dynein heavy chain AAA module D4" evidence="20">
    <location>
        <begin position="2611"/>
        <end position="2865"/>
    </location>
</feature>
<organism evidence="26 27">
    <name type="scientific">Blepharisma stoltei</name>
    <dbReference type="NCBI Taxonomy" id="1481888"/>
    <lineage>
        <taxon>Eukaryota</taxon>
        <taxon>Sar</taxon>
        <taxon>Alveolata</taxon>
        <taxon>Ciliophora</taxon>
        <taxon>Postciliodesmatophora</taxon>
        <taxon>Heterotrichea</taxon>
        <taxon>Heterotrichida</taxon>
        <taxon>Blepharismidae</taxon>
        <taxon>Blepharisma</taxon>
    </lineage>
</organism>
<evidence type="ECO:0000313" key="27">
    <source>
        <dbReference type="Proteomes" id="UP001162131"/>
    </source>
</evidence>
<dbReference type="InterPro" id="IPR041658">
    <property type="entry name" value="AAA_lid_11"/>
</dbReference>
<evidence type="ECO:0000259" key="22">
    <source>
        <dbReference type="Pfam" id="PF17852"/>
    </source>
</evidence>
<evidence type="ECO:0000259" key="21">
    <source>
        <dbReference type="Pfam" id="PF12781"/>
    </source>
</evidence>
<dbReference type="Pfam" id="PF12777">
    <property type="entry name" value="MT"/>
    <property type="match status" value="1"/>
</dbReference>
<evidence type="ECO:0000256" key="2">
    <source>
        <dbReference type="ARBA" id="ARBA00008887"/>
    </source>
</evidence>
<evidence type="ECO:0000259" key="16">
    <source>
        <dbReference type="Pfam" id="PF03028"/>
    </source>
</evidence>
<dbReference type="Gene3D" id="1.20.58.1120">
    <property type="match status" value="1"/>
</dbReference>
<dbReference type="EMBL" id="CAJZBQ010000021">
    <property type="protein sequence ID" value="CAG9319005.1"/>
    <property type="molecule type" value="Genomic_DNA"/>
</dbReference>
<evidence type="ECO:0000313" key="26">
    <source>
        <dbReference type="EMBL" id="CAG9319005.1"/>
    </source>
</evidence>
<keyword evidence="11" id="KW-0505">Motor protein</keyword>
<dbReference type="InterPro" id="IPR041228">
    <property type="entry name" value="Dynein_C"/>
</dbReference>
<evidence type="ECO:0008006" key="28">
    <source>
        <dbReference type="Google" id="ProtNLM"/>
    </source>
</evidence>
<dbReference type="Gene3D" id="1.20.140.100">
    <property type="entry name" value="Dynein heavy chain, N-terminal domain 2"/>
    <property type="match status" value="1"/>
</dbReference>
<dbReference type="Gene3D" id="1.10.8.720">
    <property type="entry name" value="Region D6 of dynein motor"/>
    <property type="match status" value="1"/>
</dbReference>
<dbReference type="InterPro" id="IPR026983">
    <property type="entry name" value="DHC"/>
</dbReference>
<comment type="similarity">
    <text evidence="2">Belongs to the dynein heavy chain family.</text>
</comment>
<dbReference type="GO" id="GO:0007018">
    <property type="term" value="P:microtubule-based movement"/>
    <property type="evidence" value="ECO:0007669"/>
    <property type="project" value="InterPro"/>
</dbReference>
<keyword evidence="12" id="KW-0206">Cytoskeleton</keyword>
<dbReference type="FunFam" id="3.40.50.300:FF:000063">
    <property type="entry name" value="dynein heavy chain 6, axonemal"/>
    <property type="match status" value="1"/>
</dbReference>
<dbReference type="FunFam" id="1.20.140.100:FF:000001">
    <property type="entry name" value="dynein heavy chain 17, axonemal"/>
    <property type="match status" value="1"/>
</dbReference>
<comment type="subcellular location">
    <subcellularLocation>
        <location evidence="1">Cytoplasm</location>
        <location evidence="1">Cytoskeleton</location>
        <location evidence="1">Cilium axoneme</location>
    </subcellularLocation>
</comment>
<dbReference type="GO" id="GO:0045505">
    <property type="term" value="F:dynein intermediate chain binding"/>
    <property type="evidence" value="ECO:0007669"/>
    <property type="project" value="InterPro"/>
</dbReference>
<feature type="coiled-coil region" evidence="14">
    <location>
        <begin position="3107"/>
        <end position="3134"/>
    </location>
</feature>
<dbReference type="FunFam" id="3.40.50.300:FF:000049">
    <property type="entry name" value="Dynein, axonemal, heavy chain 5"/>
    <property type="match status" value="1"/>
</dbReference>
<dbReference type="PROSITE" id="PS00675">
    <property type="entry name" value="SIGMA54_INTERACT_1"/>
    <property type="match status" value="1"/>
</dbReference>
<dbReference type="InterPro" id="IPR041589">
    <property type="entry name" value="DNAH3_AAA_lid_1"/>
</dbReference>
<dbReference type="InterPro" id="IPR013602">
    <property type="entry name" value="Dynein_heavy_linker"/>
</dbReference>
<dbReference type="FunFam" id="3.40.50.300:FF:000320">
    <property type="entry name" value="Dynein, axonemal, heavy chain 5"/>
    <property type="match status" value="1"/>
</dbReference>
<feature type="domain" description="Dynein heavy chain linker" evidence="17">
    <location>
        <begin position="900"/>
        <end position="1302"/>
    </location>
</feature>
<dbReference type="Gene3D" id="1.20.920.20">
    <property type="match status" value="1"/>
</dbReference>
<dbReference type="Gene3D" id="1.20.1270.280">
    <property type="match status" value="1"/>
</dbReference>
<keyword evidence="3" id="KW-0963">Cytoplasm</keyword>
<evidence type="ECO:0000259" key="17">
    <source>
        <dbReference type="Pfam" id="PF08393"/>
    </source>
</evidence>
<feature type="domain" description="Dynein heavy chain ATP-binding dynein motor region" evidence="21">
    <location>
        <begin position="3251"/>
        <end position="3466"/>
    </location>
</feature>
<dbReference type="Gene3D" id="1.10.287.2620">
    <property type="match status" value="1"/>
</dbReference>
<keyword evidence="7" id="KW-0067">ATP-binding</keyword>
<dbReference type="Gene3D" id="1.10.8.710">
    <property type="match status" value="1"/>
</dbReference>
<evidence type="ECO:0000256" key="15">
    <source>
        <dbReference type="SAM" id="MobiDB-lite"/>
    </source>
</evidence>
<feature type="domain" description="Dynein heavy chain hydrolytic ATP-binding dynein motor region" evidence="18">
    <location>
        <begin position="1448"/>
        <end position="1692"/>
    </location>
</feature>
<dbReference type="InterPro" id="IPR004273">
    <property type="entry name" value="Dynein_heavy_D6_P-loop"/>
</dbReference>
<evidence type="ECO:0000256" key="13">
    <source>
        <dbReference type="ARBA" id="ARBA00023273"/>
    </source>
</evidence>
<dbReference type="Gene3D" id="3.40.50.300">
    <property type="entry name" value="P-loop containing nucleotide triphosphate hydrolases"/>
    <property type="match status" value="5"/>
</dbReference>
<comment type="caution">
    <text evidence="26">The sequence shown here is derived from an EMBL/GenBank/DDBJ whole genome shotgun (WGS) entry which is preliminary data.</text>
</comment>
<dbReference type="InterPro" id="IPR042219">
    <property type="entry name" value="AAA_lid_11_sf"/>
</dbReference>
<dbReference type="Pfam" id="PF17857">
    <property type="entry name" value="AAA_lid_1"/>
    <property type="match status" value="1"/>
</dbReference>
<evidence type="ECO:0000256" key="5">
    <source>
        <dbReference type="ARBA" id="ARBA00022737"/>
    </source>
</evidence>
<dbReference type="Pfam" id="PF17852">
    <property type="entry name" value="Dynein_AAA_lid"/>
    <property type="match status" value="1"/>
</dbReference>
<dbReference type="Pfam" id="PF18199">
    <property type="entry name" value="Dynein_C"/>
    <property type="match status" value="1"/>
</dbReference>
<dbReference type="Pfam" id="PF12774">
    <property type="entry name" value="AAA_6"/>
    <property type="match status" value="1"/>
</dbReference>
<feature type="domain" description="Dynein heavy chain region D6 P-loop" evidence="16">
    <location>
        <begin position="3758"/>
        <end position="3870"/>
    </location>
</feature>
<keyword evidence="6" id="KW-0547">Nucleotide-binding</keyword>
<dbReference type="FunFam" id="1.20.920.20:FF:000001">
    <property type="entry name" value="dynein heavy chain 2, axonemal"/>
    <property type="match status" value="1"/>
</dbReference>
<dbReference type="Proteomes" id="UP001162131">
    <property type="component" value="Unassembled WGS sequence"/>
</dbReference>
<dbReference type="FunFam" id="3.10.490.20:FF:000009">
    <property type="entry name" value="Dynein heavy chain 4"/>
    <property type="match status" value="1"/>
</dbReference>
<dbReference type="FunFam" id="1.10.8.1220:FF:000001">
    <property type="entry name" value="Dynein axonemal heavy chain 5"/>
    <property type="match status" value="1"/>
</dbReference>
<dbReference type="InterPro" id="IPR041466">
    <property type="entry name" value="Dynein_AAA5_ext"/>
</dbReference>
<evidence type="ECO:0000256" key="8">
    <source>
        <dbReference type="ARBA" id="ARBA00023017"/>
    </source>
</evidence>
<evidence type="ECO:0000256" key="11">
    <source>
        <dbReference type="ARBA" id="ARBA00023175"/>
    </source>
</evidence>
<dbReference type="Pfam" id="PF03028">
    <property type="entry name" value="Dynein_heavy"/>
    <property type="match status" value="1"/>
</dbReference>
<dbReference type="Gene3D" id="6.10.140.1060">
    <property type="match status" value="1"/>
</dbReference>
<dbReference type="InterPro" id="IPR024317">
    <property type="entry name" value="Dynein_heavy_chain_D4_dom"/>
</dbReference>
<dbReference type="InterPro" id="IPR043160">
    <property type="entry name" value="Dynein_C_barrel"/>
</dbReference>
<feature type="coiled-coil region" evidence="14">
    <location>
        <begin position="808"/>
        <end position="878"/>
    </location>
</feature>
<keyword evidence="10" id="KW-0969">Cilium</keyword>
<evidence type="ECO:0000259" key="20">
    <source>
        <dbReference type="Pfam" id="PF12780"/>
    </source>
</evidence>
<keyword evidence="27" id="KW-1185">Reference proteome</keyword>
<name>A0AAU9IZV3_9CILI</name>
<evidence type="ECO:0000256" key="9">
    <source>
        <dbReference type="ARBA" id="ARBA00023054"/>
    </source>
</evidence>
<sequence length="4356" mass="502634">MSSTERKQTEGQSDDSLNKSFKLPLISTASPNKFSKHFTYITTPLSKRSITLSRRSESEMAEEVARIRYGSPGDFTPTLGIFRTSHLKSKPPPEKIIEGGYRTFSLNNTTMPELKPILPNYKTLPDPEPPTWKELPKYMGPGDRFLPLDQFVLEDIPGDDLIKSGTIDGVCRGRTKFDFANGIAEWLPCTVLGYDFKTKKFHLKLDKEGKEKYVRRYNILFDFEDESIFFERRERALKLRNEARKRLTTEAFIDNKMSQMYETKGIDEKTMEGAKRRLGINLSRYPKQSVEGYFDYIHWMHDFGILKGILYYFWEEPNIQEAIKGLEIVPPQPKEYRDKGKYGSFPRFTKILTKISKDALISKDFILGCLQEVHYQYMTVFEWRDLFEYPLSHINMQEDDNYKFPITLQNFLKYQQRVTDSYKQAAQGFWITQCAEALRKRFRSIIETDDPELKYQDLHPSLKRVLSLIAYQMQAQASECLHKGLKQYEKFILRFIVRNSKLLNEEVLIPVHASALINVNISAYRNKKTGKIFIQADPPIDLIISTLYSLVDRMIDSVSDLERVEQWIFTKLSDLQTSKLQPPDIDNTEGLLSVMKSIKSLLQLSVKDLEDLLGKFKTYEYILSTTMDDVIKQINDRLDRVGSNEHKIINTEALFESCLSDYLILLTKHYWELRSDFVGFYDFGILTVTCQDTRAELISKAEALRIPIIKKLTEDIKEDISTLYTEFQDMKDKGSRKCYSIDEVSETMEYLTNAVQQVEELKEDIWIVERKYQKLIDMEVLLDEENMKKYINLFYWPKHIIEYFNKRKGELAIDNEALTKEMEEEKIKIMATIEEYKSAFEEFKLYGLKNKNLETEYVVEVAEKAKELKGKFKALKETTEVINRRETLLGMEPSHYKELNSLMDQAEPFFDLWKLASEYKQSIPSWLTSHIHRLAVDKIYASVSNWFKSLSRLEEMLVDYKKQIKVVRKLNFELDGFRSYLPLLSAFTAPGLRDRHWKEFRDELGYVFTPDLNFSLTELIEKDLHKGHNLTFLLEVAEKANREMAIEKTLDNLDNDWHEKEFNMIKYKEIFLLTKADDLQLQIDDNIMKVQTLKASPYVGPFKDRVFEWEKTLKIISDLINEWTRVQKYWLFLDPIFSSPDLAQQMANEAKKFAEADYDIKKMISLIYESKSVLSCVTTDMYISYFSQCNDNCERILKSLRAYLDSKRRTFPRFYFLSDDEMLDLLSHTRNPRSVQKQIHKCFHGISSLVFAADDSVTGMRSLEKEVVIFEKTISPTLGLEGWLKEVQVAMVSILKSQSKQAFKAKDRVYKNYPNQVNLLVARLNWCKIVVDIIRGEGFTALFEDQGENVEHIDIPLRNAPKISFFKEMIKRMDKEIHKVVSLVRTAFDRVSRNSYSNLGILLIHQRSTLETMLNVTSEDDFAYQVQIKHFITETDIVINCLSITFPYCYEYLGTSQRLVITNLTERAQRALLLAMSLRYAGSPEGPAGTGKTETTKELANIAAIFCLVFNCSEGVEAFAMASFFKGLAICGVWSCFDEFNRIESEVLSLVSQQILSISMSLRAKETKMMFEGTHLTLNPNFAVFCTMNPNYRGRTQLPDSLKSLLRPISMTVPEFNMIAEISLYSCGFRYAHQLSIKITTVFRLCTEQLSSQDHYDFGLRAVKSVLTAARNLRVQVSIDEKSPVTFLRLFTLSSISQVLVNSGVVLSDDQTALSLNQEEKLIVQALNLCNRPKFVGQDDEIFLNIVDDVFPQVLLQERHESDFQSIVKKIISEKGLCSDPRFEEKIYQIYNQVTTRHGIMLIGETMTGKTTALDVLYDALNRLKVNELSEKLLKWTKREKAEEKFQSYIVSFKEMDIDIEAIEDHKFKDIFPFLSVQEFREMRNECEHPGVLKLCLNPKAHLLERLFGSFDEQTREWQDGLASSILRKLMFEGSKRLKWLVFDGPVDSLWIENLNTALDDNKKLCLISGETILINPEMTLLFETDSLEHASPATVSRCGMVYFDHLLVPATELFYRYVRKDLPVLLADYKGRIEQLFQWITAPSLEIMRQCPLNIPTNDYWIVSSFIKLYDSMLSAYKAAPEQEDSSLIALPENITEKTKAKAAISASTLLQLEAFFIFSSIWTFGALLTDQSDKDSYDEFLKERVGLAEPTDESATFTSLKKSRTSRSVISSYQGHFKISEDTIPRPNFSLLLKRKLSIYDIIYDKDRKDWIKWGDDSRDPHNVIDEGDNREQPAAELIIVPTSIITKTSYLIKLLSDSKKNILLTGQTGTGKSILVRQFMKFQLMDPGSLQLLVPFTSFTTSLGLQDQLESKLERHRKGVLAPIYGKYMVLVAEDIHMATQDEHGAKPTLELMRQFLDHEGLYDSKFSDFKTLENIFFLCSLTQKPQQMLATSIRILRHYALIPLSPPTEKLLHEIYDIIFGEISTRFSERATRGLEQRIVDATIALFFKIQEVFRPTPTRVHYNFNIRDINFLLKGMSICNPKSIRKKENLIRLWYHEALRTFHDRLIDSIDRLQFLRLIDAVTIDTFKSLAQAVVETELPPDSELAEDPIQMTPLELINEKPVPIYGVLFRGGGNYQDYVEIKSIDSAQDSLKAALDRYNQENPMIPLIIFNYVIEHLLHITRIIKAPHSHALLVGIGGSGKHSLAKLSAFMFGYHLHMIELKHQYSNEDWKEDLKKVFYATGSENQKGVFVLDETQIVFEYFLEDLQCFLNSGEIPNLFTPEEIIEITGKDAASTDLERMRNWQKFIKHIKDNLTMIICMSPIGNKFRQRIRSYPALVTCTTVDWFLDWPINGLTAVSQIFLSQVQEVPMNLQKGVSAVCVQIFKDVKETAQELIRKEGRYIYITPMSLLDFLHTFAHLLVMKRENYETIKRRYESSLSLLYRTKEELRNLQEGLKVQEKNLAKYEAELETILNDVETQGSELRQKGDVVSQEEAYVKEQSDNAERIRAECQEQIDKVMPELNQARHALGQLSKYDIAELKSLSKPPQTVKMILEAVCVLLNVPATRYKKGGVFIEDYWMTAMGKKVLGDPKILDRLINFDKSNIPRSIMEKLENFVRNPDFNSENAEHASIAAKGMCNWVIAMVKYNTVQRDIRPKEKALSEAQKLCETLQTELKVKKKELSAIQNQLNGLIDVQTQKESERGQILQAIIKNKQKILRAEKLIGGLGGEMQRWTVTSRLLSTSLVNLVGDIVLGSAFVTFLGPFPLSYREACMEKWQTLVTQQGVNSSESFDLMGMFGDAVTIREWIANELPNDGYSVENAIILKTSLKYSICIDPQSQAYRWLKNMHQGIPITRFSDRRFLSILETAIQLGSAVIVNIEESLDPVLQPILNKEYIQSGSIKFSDMELRFNPEFKLYLISRLNNPHYHPEICSITNLLNFAITPDGLYDQVLALIVTSERREIEERHNTLISQTTQNKKELKSLEAQIIGQLSSFQGDILEDEELVLHLNALKQTAEDIAQRLRNSEKTEKRINKARDIYSPVASRATSLFFSVVDVAKIKPIYQFSLKWFLRHCSQVLRNQAENHDDAKRVEFLIHEFTLHLYFKVCASLFEQDKLLFAVMLCFKIIQSEESITRDLASFLLGEIDPIEEPSPIDFLNDEAWCGIRELSAFYPFKDPPLATYILQSPEVWKRSFIFSEKPEQEPVPSPYNAAMPTDQKFFEAKAREEGDVSSLIQFTQKRFEKKKLLEASLSERTKKIFIALQRLCILKILRSERLTRGYGVLISNVLGDEFLNSDPNSIENSFEESTYNTPFLIFHTHSSDPISELFSLNARLRLYAKIVTVSLGAGKIETALSMIEKGKNKNHWVILQNIHLYPAFMPILEEEIEKLNGTGAHREFRLWLTSSPTAHLPITLLQTCIKITMEPPNGLKTFLLRSLNQIEPQFLHSNDIQKRLLYGLCFAHATIQERCRYQGVGWVRPYDFTESDFLASVSVVISFPAEKIQWDMMRYCISDLVYGCRVSEPQDIRLIHALIDPILSSHIKEKLFLLSESQNIGIPERMDNFKTTFSLVEKMEYNESPEIYGLHSNQEIRLESSEGQRVLDLIAHVKRSALIIEDFDYRKETGEKEVDNDEFSKQDRGKLLNRLSTSILEKLPTEFDLADIKEKYPITFEESLNTVLQQEVMRYNRLIGIARSTLTAVQQAATGNSIMSIDLEEIAASLLIGKVPDSWKQISYPTIKPLASFVDNLAERVNFIESWIENGTPEVFWFPGFFYPQSFLTAILQNYARDHGTDMERVKFIHEVLNEDIFVEEGCIVGGLILEGARYEEKLEENMTKEFTYMLPNIYFKPEENQVQDEGIFTCPVFKTSLRAGAKGQSANFICNIGLKTDKDPSHWVKRGVAIICECDDV</sequence>
<dbReference type="InterPro" id="IPR042222">
    <property type="entry name" value="Dynein_2_N"/>
</dbReference>
<dbReference type="GO" id="GO:0005874">
    <property type="term" value="C:microtubule"/>
    <property type="evidence" value="ECO:0007669"/>
    <property type="project" value="UniProtKB-KW"/>
</dbReference>
<dbReference type="Gene3D" id="3.10.490.20">
    <property type="match status" value="1"/>
</dbReference>
<evidence type="ECO:0000259" key="24">
    <source>
        <dbReference type="Pfam" id="PF18198"/>
    </source>
</evidence>
<keyword evidence="4" id="KW-0493">Microtubule</keyword>
<dbReference type="Pfam" id="PF12780">
    <property type="entry name" value="AAA_8"/>
    <property type="match status" value="1"/>
</dbReference>
<dbReference type="GO" id="GO:0005930">
    <property type="term" value="C:axoneme"/>
    <property type="evidence" value="ECO:0007669"/>
    <property type="project" value="UniProtKB-SubCell"/>
</dbReference>
<dbReference type="GO" id="GO:0051959">
    <property type="term" value="F:dynein light intermediate chain binding"/>
    <property type="evidence" value="ECO:0007669"/>
    <property type="project" value="InterPro"/>
</dbReference>
<gene>
    <name evidence="26" type="ORF">BSTOLATCC_MIC22357</name>
</gene>
<dbReference type="Gene3D" id="1.20.920.30">
    <property type="match status" value="1"/>
</dbReference>
<dbReference type="GO" id="GO:0005524">
    <property type="term" value="F:ATP binding"/>
    <property type="evidence" value="ECO:0007669"/>
    <property type="project" value="UniProtKB-KW"/>
</dbReference>
<dbReference type="Gene3D" id="1.10.8.1220">
    <property type="match status" value="1"/>
</dbReference>
<feature type="region of interest" description="Disordered" evidence="15">
    <location>
        <begin position="1"/>
        <end position="21"/>
    </location>
</feature>
<protein>
    <recommendedName>
        <fullName evidence="28">Dynein heavy chain</fullName>
    </recommendedName>
</protein>
<dbReference type="SUPFAM" id="SSF52540">
    <property type="entry name" value="P-loop containing nucleoside triphosphate hydrolases"/>
    <property type="match status" value="4"/>
</dbReference>
<dbReference type="Gene3D" id="1.10.472.130">
    <property type="match status" value="1"/>
</dbReference>
<dbReference type="PANTHER" id="PTHR45703">
    <property type="entry name" value="DYNEIN HEAVY CHAIN"/>
    <property type="match status" value="1"/>
</dbReference>
<evidence type="ECO:0000256" key="12">
    <source>
        <dbReference type="ARBA" id="ARBA00023212"/>
    </source>
</evidence>
<feature type="compositionally biased region" description="Polar residues" evidence="15">
    <location>
        <begin position="10"/>
        <end position="19"/>
    </location>
</feature>
<feature type="coiled-coil region" evidence="14">
    <location>
        <begin position="2887"/>
        <end position="2963"/>
    </location>
</feature>
<evidence type="ECO:0000256" key="6">
    <source>
        <dbReference type="ARBA" id="ARBA00022741"/>
    </source>
</evidence>
<dbReference type="Gene3D" id="3.20.180.20">
    <property type="entry name" value="Dynein heavy chain, N-terminal domain 2"/>
    <property type="match status" value="1"/>
</dbReference>
<dbReference type="Pfam" id="PF18198">
    <property type="entry name" value="AAA_lid_11"/>
    <property type="match status" value="1"/>
</dbReference>
<feature type="domain" description="Dynein heavy chain coiled coil stalk" evidence="19">
    <location>
        <begin position="2879"/>
        <end position="3223"/>
    </location>
</feature>
<proteinExistence type="inferred from homology"/>
<keyword evidence="13" id="KW-0966">Cell projection</keyword>
<reference evidence="26" key="1">
    <citation type="submission" date="2021-09" db="EMBL/GenBank/DDBJ databases">
        <authorList>
            <consortium name="AG Swart"/>
            <person name="Singh M."/>
            <person name="Singh A."/>
            <person name="Seah K."/>
            <person name="Emmerich C."/>
        </authorList>
    </citation>
    <scope>NUCLEOTIDE SEQUENCE</scope>
    <source>
        <strain evidence="26">ATCC30299</strain>
    </source>
</reference>
<dbReference type="InterPro" id="IPR024743">
    <property type="entry name" value="Dynein_HC_stalk"/>
</dbReference>
<dbReference type="InterPro" id="IPR025662">
    <property type="entry name" value="Sigma_54_int_dom_ATP-bd_1"/>
</dbReference>
<keyword evidence="9 14" id="KW-0175">Coiled coil</keyword>
<dbReference type="InterPro" id="IPR043157">
    <property type="entry name" value="Dynein_AAA1S"/>
</dbReference>
<dbReference type="GO" id="GO:0008569">
    <property type="term" value="F:minus-end-directed microtubule motor activity"/>
    <property type="evidence" value="ECO:0007669"/>
    <property type="project" value="InterPro"/>
</dbReference>